<protein>
    <recommendedName>
        <fullName evidence="4">DUF1800 domain-containing protein</fullName>
    </recommendedName>
</protein>
<dbReference type="OrthoDB" id="9772295at2"/>
<keyword evidence="1" id="KW-0732">Signal</keyword>
<evidence type="ECO:0000256" key="1">
    <source>
        <dbReference type="SAM" id="SignalP"/>
    </source>
</evidence>
<accession>A0A2G8TES7</accession>
<evidence type="ECO:0008006" key="4">
    <source>
        <dbReference type="Google" id="ProtNLM"/>
    </source>
</evidence>
<dbReference type="Proteomes" id="UP000230390">
    <property type="component" value="Unassembled WGS sequence"/>
</dbReference>
<reference evidence="2 3" key="1">
    <citation type="submission" date="2017-10" db="EMBL/GenBank/DDBJ databases">
        <title>Massilia psychrophilum sp. nov., a novel purple-pigmented bacterium isolated from Tianshan glacier, Xinjiang Municipality, China.</title>
        <authorList>
            <person name="Wang H."/>
        </authorList>
    </citation>
    <scope>NUCLEOTIDE SEQUENCE [LARGE SCALE GENOMIC DNA]</scope>
    <source>
        <strain evidence="2 3">JCM 30074</strain>
    </source>
</reference>
<dbReference type="InterPro" id="IPR014917">
    <property type="entry name" value="DUF1800"/>
</dbReference>
<proteinExistence type="predicted"/>
<feature type="chain" id="PRO_5013654753" description="DUF1800 domain-containing protein" evidence="1">
    <location>
        <begin position="23"/>
        <end position="540"/>
    </location>
</feature>
<dbReference type="EMBL" id="PDOC01000007">
    <property type="protein sequence ID" value="PIL44540.1"/>
    <property type="molecule type" value="Genomic_DNA"/>
</dbReference>
<dbReference type="Pfam" id="PF08811">
    <property type="entry name" value="DUF1800"/>
    <property type="match status" value="1"/>
</dbReference>
<sequence>MKKTLSFAVIAVLLLAVSPARAADASAPGAEQQAVHVLNRIAFGPKPGDIGRVTQMGVKRYIDSQLEPSSIAYPEALSERLASLDSINRSAGDVVAEFTELRKEVRDEEEGARQRRRAGIGAIALQTAEARVLRAIDSPRQLEEVLVDFWYNHFNVFEGKGVDRALVASYERDAIRPHVMGSFRAMLGATAKHPAMLYYLDNYLSTAAGYTPGPRRGPAAKARGLNENYARELMELHTLGVDGGYTQKDVTELARMLTGWTYDQRALIRDNQTFRFDDKRHDQGVKLWLGREVAPQGQLEGEMALDVLAAHPATARNVSFKLAQYFVQDNPPPVLVERMAKTFLDSKGDIRSVLRTLFASAEFMAPAAQGAKFKTPYQFVISAARASAAPMVNIAPLVATMGQLGMPLYGCQTPDGYKNTQDAWLNPDALSRRITFATALAGGRLPLASVPKRPVPLRQMNGSKDGAMSGAMDGAMDGAMVAAAPAAVTAPAAAAPALDPLQLQATLGGGISSRTLATVASSAAPLRAAMLLGSPDFMQR</sequence>
<gene>
    <name evidence="2" type="ORF">CR105_13910</name>
</gene>
<dbReference type="AlphaFoldDB" id="A0A2G8TES7"/>
<organism evidence="2 3">
    <name type="scientific">Massilia eurypsychrophila</name>
    <dbReference type="NCBI Taxonomy" id="1485217"/>
    <lineage>
        <taxon>Bacteria</taxon>
        <taxon>Pseudomonadati</taxon>
        <taxon>Pseudomonadota</taxon>
        <taxon>Betaproteobacteria</taxon>
        <taxon>Burkholderiales</taxon>
        <taxon>Oxalobacteraceae</taxon>
        <taxon>Telluria group</taxon>
        <taxon>Massilia</taxon>
    </lineage>
</organism>
<dbReference type="RefSeq" id="WP_099789057.1">
    <property type="nucleotide sequence ID" value="NZ_JBHLYV010000022.1"/>
</dbReference>
<feature type="signal peptide" evidence="1">
    <location>
        <begin position="1"/>
        <end position="22"/>
    </location>
</feature>
<evidence type="ECO:0000313" key="2">
    <source>
        <dbReference type="EMBL" id="PIL44540.1"/>
    </source>
</evidence>
<keyword evidence="3" id="KW-1185">Reference proteome</keyword>
<comment type="caution">
    <text evidence="2">The sequence shown here is derived from an EMBL/GenBank/DDBJ whole genome shotgun (WGS) entry which is preliminary data.</text>
</comment>
<evidence type="ECO:0000313" key="3">
    <source>
        <dbReference type="Proteomes" id="UP000230390"/>
    </source>
</evidence>
<name>A0A2G8TES7_9BURK</name>